<keyword evidence="4" id="KW-0378">Hydrolase</keyword>
<dbReference type="InterPro" id="IPR036286">
    <property type="entry name" value="LexA/Signal_pep-like_sf"/>
</dbReference>
<reference evidence="7" key="1">
    <citation type="submission" date="2016-10" db="EMBL/GenBank/DDBJ databases">
        <authorList>
            <person name="Varghese N."/>
            <person name="Submissions S."/>
        </authorList>
    </citation>
    <scope>NUCLEOTIDE SEQUENCE [LARGE SCALE GENOMIC DNA]</scope>
    <source>
        <strain evidence="7">DSM 3695</strain>
    </source>
</reference>
<evidence type="ECO:0000313" key="6">
    <source>
        <dbReference type="EMBL" id="SEW37132.1"/>
    </source>
</evidence>
<keyword evidence="4" id="KW-0812">Transmembrane</keyword>
<keyword evidence="4" id="KW-0645">Protease</keyword>
<comment type="subcellular location">
    <subcellularLocation>
        <location evidence="4">Membrane</location>
        <topology evidence="4">Single-pass type II membrane protein</topology>
    </subcellularLocation>
</comment>
<keyword evidence="4" id="KW-1133">Transmembrane helix</keyword>
<evidence type="ECO:0000256" key="2">
    <source>
        <dbReference type="ARBA" id="ARBA00019232"/>
    </source>
</evidence>
<feature type="transmembrane region" description="Helical" evidence="4">
    <location>
        <begin position="20"/>
        <end position="39"/>
    </location>
</feature>
<dbReference type="InterPro" id="IPR000223">
    <property type="entry name" value="Pept_S26A_signal_pept_1"/>
</dbReference>
<dbReference type="STRING" id="29529.SAMN04488122_2474"/>
<protein>
    <recommendedName>
        <fullName evidence="2 4">Signal peptidase I</fullName>
        <ecNumber evidence="4">3.4.21.89</ecNumber>
    </recommendedName>
</protein>
<dbReference type="EC" id="3.4.21.89" evidence="4"/>
<accession>A0A1I0R986</accession>
<dbReference type="OrthoDB" id="9802919at2"/>
<comment type="catalytic activity">
    <reaction evidence="4">
        <text>Cleavage of hydrophobic, N-terminal signal or leader sequences from secreted and periplasmic proteins.</text>
        <dbReference type="EC" id="3.4.21.89"/>
    </reaction>
</comment>
<feature type="active site" evidence="3">
    <location>
        <position position="95"/>
    </location>
</feature>
<evidence type="ECO:0000313" key="7">
    <source>
        <dbReference type="Proteomes" id="UP000199310"/>
    </source>
</evidence>
<gene>
    <name evidence="6" type="ORF">SAMN04488122_2474</name>
</gene>
<sequence>MKTPSMKSRSRRILQKTGYVLLAIVLILFTLRFFFIDIYRIPSESMMNKFMTDDYILINKTFYSGYFSRFSTASPQQGDIFVFTINKDIPGFFVKRCVGLPGAVVAVKNGAVSINGQAVKEPLSVRHYYKIWYNDYQQVKAAIDRTGMDKLQNGYRRFSQYVFLALDNQQLAQVKSSVDSISLWNRKTDPDSSSIHPPELSVNILDMPALKVPFKGMKISLDQQYAGIYGNTIRMYEDSSFHVEGKDIFIAGKQVEGYTFQKDYFFMMGDNRDIAIDSRHYGLIPKDHLVGKFIQQF</sequence>
<dbReference type="SUPFAM" id="SSF51306">
    <property type="entry name" value="LexA/Signal peptidase"/>
    <property type="match status" value="1"/>
</dbReference>
<dbReference type="GO" id="GO:0004252">
    <property type="term" value="F:serine-type endopeptidase activity"/>
    <property type="evidence" value="ECO:0007669"/>
    <property type="project" value="InterPro"/>
</dbReference>
<name>A0A1I0R986_9BACT</name>
<dbReference type="GO" id="GO:0006465">
    <property type="term" value="P:signal peptide processing"/>
    <property type="evidence" value="ECO:0007669"/>
    <property type="project" value="InterPro"/>
</dbReference>
<feature type="active site" evidence="3">
    <location>
        <position position="45"/>
    </location>
</feature>
<evidence type="ECO:0000256" key="1">
    <source>
        <dbReference type="ARBA" id="ARBA00009370"/>
    </source>
</evidence>
<dbReference type="NCBIfam" id="TIGR02227">
    <property type="entry name" value="sigpep_I_bact"/>
    <property type="match status" value="1"/>
</dbReference>
<dbReference type="PANTHER" id="PTHR43390:SF1">
    <property type="entry name" value="CHLOROPLAST PROCESSING PEPTIDASE"/>
    <property type="match status" value="1"/>
</dbReference>
<comment type="similarity">
    <text evidence="1 4">Belongs to the peptidase S26 family.</text>
</comment>
<dbReference type="GO" id="GO:0009003">
    <property type="term" value="F:signal peptidase activity"/>
    <property type="evidence" value="ECO:0007669"/>
    <property type="project" value="UniProtKB-EC"/>
</dbReference>
<dbReference type="PRINTS" id="PR00727">
    <property type="entry name" value="LEADERPTASE"/>
</dbReference>
<dbReference type="AlphaFoldDB" id="A0A1I0R986"/>
<dbReference type="GO" id="GO:0016020">
    <property type="term" value="C:membrane"/>
    <property type="evidence" value="ECO:0007669"/>
    <property type="project" value="UniProtKB-SubCell"/>
</dbReference>
<dbReference type="EMBL" id="FOJG01000001">
    <property type="protein sequence ID" value="SEW37132.1"/>
    <property type="molecule type" value="Genomic_DNA"/>
</dbReference>
<feature type="domain" description="Peptidase S26" evidence="5">
    <location>
        <begin position="17"/>
        <end position="131"/>
    </location>
</feature>
<dbReference type="InterPro" id="IPR019533">
    <property type="entry name" value="Peptidase_S26"/>
</dbReference>
<dbReference type="Gene3D" id="2.10.109.10">
    <property type="entry name" value="Umud Fragment, subunit A"/>
    <property type="match status" value="2"/>
</dbReference>
<feature type="domain" description="Peptidase S26" evidence="5">
    <location>
        <begin position="258"/>
        <end position="293"/>
    </location>
</feature>
<dbReference type="Pfam" id="PF10502">
    <property type="entry name" value="Peptidase_S26"/>
    <property type="match status" value="2"/>
</dbReference>
<dbReference type="PANTHER" id="PTHR43390">
    <property type="entry name" value="SIGNAL PEPTIDASE I"/>
    <property type="match status" value="1"/>
</dbReference>
<evidence type="ECO:0000259" key="5">
    <source>
        <dbReference type="Pfam" id="PF10502"/>
    </source>
</evidence>
<dbReference type="CDD" id="cd06530">
    <property type="entry name" value="S26_SPase_I"/>
    <property type="match status" value="2"/>
</dbReference>
<keyword evidence="4" id="KW-0472">Membrane</keyword>
<keyword evidence="7" id="KW-1185">Reference proteome</keyword>
<evidence type="ECO:0000256" key="3">
    <source>
        <dbReference type="PIRSR" id="PIRSR600223-1"/>
    </source>
</evidence>
<proteinExistence type="inferred from homology"/>
<evidence type="ECO:0000256" key="4">
    <source>
        <dbReference type="RuleBase" id="RU362042"/>
    </source>
</evidence>
<organism evidence="6 7">
    <name type="scientific">Chitinophaga arvensicola</name>
    <dbReference type="NCBI Taxonomy" id="29529"/>
    <lineage>
        <taxon>Bacteria</taxon>
        <taxon>Pseudomonadati</taxon>
        <taxon>Bacteroidota</taxon>
        <taxon>Chitinophagia</taxon>
        <taxon>Chitinophagales</taxon>
        <taxon>Chitinophagaceae</taxon>
        <taxon>Chitinophaga</taxon>
    </lineage>
</organism>
<dbReference type="Proteomes" id="UP000199310">
    <property type="component" value="Unassembled WGS sequence"/>
</dbReference>